<dbReference type="HOGENOM" id="CLU_021283_0_0_1"/>
<dbReference type="OMA" id="RILLMHP"/>
<name>I1HVX2_BRADI</name>
<dbReference type="Gramene" id="KQJ92718">
    <property type="protein sequence ID" value="KQJ92718"/>
    <property type="gene ID" value="BRADI_3g00158v3"/>
</dbReference>
<gene>
    <name evidence="2" type="primary">LOC100842243</name>
    <name evidence="1" type="ORF">BRADI_3g00158v3</name>
</gene>
<dbReference type="EnsemblPlants" id="KQJ92718">
    <property type="protein sequence ID" value="KQJ92718"/>
    <property type="gene ID" value="BRADI_3g00158v3"/>
</dbReference>
<organism evidence="2">
    <name type="scientific">Brachypodium distachyon</name>
    <name type="common">Purple false brome</name>
    <name type="synonym">Trachynia distachya</name>
    <dbReference type="NCBI Taxonomy" id="15368"/>
    <lineage>
        <taxon>Eukaryota</taxon>
        <taxon>Viridiplantae</taxon>
        <taxon>Streptophyta</taxon>
        <taxon>Embryophyta</taxon>
        <taxon>Tracheophyta</taxon>
        <taxon>Spermatophyta</taxon>
        <taxon>Magnoliopsida</taxon>
        <taxon>Liliopsida</taxon>
        <taxon>Poales</taxon>
        <taxon>Poaceae</taxon>
        <taxon>BOP clade</taxon>
        <taxon>Pooideae</taxon>
        <taxon>Stipodae</taxon>
        <taxon>Brachypodieae</taxon>
        <taxon>Brachypodium</taxon>
    </lineage>
</organism>
<evidence type="ECO:0000313" key="3">
    <source>
        <dbReference type="Proteomes" id="UP000008810"/>
    </source>
</evidence>
<dbReference type="Pfam" id="PF07893">
    <property type="entry name" value="DUF1668"/>
    <property type="match status" value="1"/>
</dbReference>
<proteinExistence type="predicted"/>
<protein>
    <recommendedName>
        <fullName evidence="4">DUF1618 domain-containing protein</fullName>
    </recommendedName>
</protein>
<dbReference type="KEGG" id="bdi:100842243"/>
<dbReference type="GeneID" id="100842243"/>
<dbReference type="OrthoDB" id="590041at2759"/>
<dbReference type="RefSeq" id="XP_010233643.1">
    <property type="nucleotide sequence ID" value="XM_010235341.3"/>
</dbReference>
<dbReference type="AlphaFoldDB" id="I1HVX2"/>
<reference evidence="1" key="2">
    <citation type="submission" date="2017-06" db="EMBL/GenBank/DDBJ databases">
        <title>WGS assembly of Brachypodium distachyon.</title>
        <authorList>
            <consortium name="The International Brachypodium Initiative"/>
            <person name="Lucas S."/>
            <person name="Harmon-Smith M."/>
            <person name="Lail K."/>
            <person name="Tice H."/>
            <person name="Grimwood J."/>
            <person name="Bruce D."/>
            <person name="Barry K."/>
            <person name="Shu S."/>
            <person name="Lindquist E."/>
            <person name="Wang M."/>
            <person name="Pitluck S."/>
            <person name="Vogel J.P."/>
            <person name="Garvin D.F."/>
            <person name="Mockler T.C."/>
            <person name="Schmutz J."/>
            <person name="Rokhsar D."/>
            <person name="Bevan M.W."/>
        </authorList>
    </citation>
    <scope>NUCLEOTIDE SEQUENCE</scope>
    <source>
        <strain evidence="1">Bd21</strain>
    </source>
</reference>
<dbReference type="PANTHER" id="PTHR33085">
    <property type="entry name" value="OS12G0113100 PROTEIN-RELATED"/>
    <property type="match status" value="1"/>
</dbReference>
<dbReference type="Proteomes" id="UP000008810">
    <property type="component" value="Chromosome 3"/>
</dbReference>
<accession>I1HVX2</accession>
<evidence type="ECO:0000313" key="1">
    <source>
        <dbReference type="EMBL" id="KQJ92718.1"/>
    </source>
</evidence>
<evidence type="ECO:0000313" key="2">
    <source>
        <dbReference type="EnsemblPlants" id="KQJ92718"/>
    </source>
</evidence>
<sequence length="370" mass="41385">MSEQRTATDREQHLYLLFDDWDSGFSIRKVSLSRRTGKQPLSSGSDKEGVEPVPEVFMHMRAPRGYPDLFTSAFGTMITAMDTDMDDTAEEGIPMIDVQEQALVFGPDPCNYNGFPIYFPVGDNKLFVLDMGTFDCYLRTPEDSEEPWGSYNLACPPFDRTDVSSYGVLPNGCILVSTTKSTFIFDTTKKEHVWKPYGNWVLPFTGRGHYDTSLGGFVGLSEDGYLYCSTMAASTRTGLDTGKTLHPSPDVKRTKNEVYTEGQHVSATLVHMRQGRFCLVECVSADNARTGQELKSWINEFRLPPGAAGWDFVGGGPQGGRCMYLLKTFSLIYDMKGFFLKLTDCKVRCYSLPHEARIGSVCMDPVAFWL</sequence>
<dbReference type="eggNOG" id="ENOG502R3X6">
    <property type="taxonomic scope" value="Eukaryota"/>
</dbReference>
<dbReference type="PANTHER" id="PTHR33085:SF80">
    <property type="entry name" value="F-BOX ASSOCIATED DOMAIN-CONTAINING PROTEIN"/>
    <property type="match status" value="1"/>
</dbReference>
<reference evidence="1 2" key="1">
    <citation type="journal article" date="2010" name="Nature">
        <title>Genome sequencing and analysis of the model grass Brachypodium distachyon.</title>
        <authorList>
            <consortium name="International Brachypodium Initiative"/>
        </authorList>
    </citation>
    <scope>NUCLEOTIDE SEQUENCE [LARGE SCALE GENOMIC DNA]</scope>
    <source>
        <strain evidence="1">Bd21</strain>
        <strain evidence="2">cv. Bd21</strain>
    </source>
</reference>
<reference evidence="2" key="3">
    <citation type="submission" date="2018-08" db="UniProtKB">
        <authorList>
            <consortium name="EnsemblPlants"/>
        </authorList>
    </citation>
    <scope>IDENTIFICATION</scope>
    <source>
        <strain evidence="2">cv. Bd21</strain>
    </source>
</reference>
<dbReference type="EMBL" id="CM000882">
    <property type="protein sequence ID" value="KQJ92718.1"/>
    <property type="molecule type" value="Genomic_DNA"/>
</dbReference>
<dbReference type="InterPro" id="IPR012871">
    <property type="entry name" value="DUF1668_ORYSA"/>
</dbReference>
<evidence type="ECO:0008006" key="4">
    <source>
        <dbReference type="Google" id="ProtNLM"/>
    </source>
</evidence>
<keyword evidence="3" id="KW-1185">Reference proteome</keyword>